<dbReference type="AlphaFoldDB" id="A0A1L8DDC1"/>
<dbReference type="SMART" id="SM00356">
    <property type="entry name" value="ZnF_C3H1"/>
    <property type="match status" value="4"/>
</dbReference>
<dbReference type="GO" id="GO:0008270">
    <property type="term" value="F:zinc ion binding"/>
    <property type="evidence" value="ECO:0007669"/>
    <property type="project" value="UniProtKB-KW"/>
</dbReference>
<keyword evidence="1" id="KW-0862">Zinc</keyword>
<feature type="zinc finger region" description="C3H1-type" evidence="1">
    <location>
        <begin position="365"/>
        <end position="391"/>
    </location>
</feature>
<feature type="domain" description="C3H1-type" evidence="2">
    <location>
        <begin position="365"/>
        <end position="391"/>
    </location>
</feature>
<dbReference type="InterPro" id="IPR000571">
    <property type="entry name" value="Znf_CCCH"/>
</dbReference>
<name>A0A1L8DDC1_9DIPT</name>
<dbReference type="Gene3D" id="4.10.1000.10">
    <property type="entry name" value="Zinc finger, CCCH-type"/>
    <property type="match status" value="2"/>
</dbReference>
<sequence>MDDQVLPVKFKSIHINPKFRNAHINPSFFTKPPTITSNIHVNPKFLALPAVDALPPNPPDVPKPPPIYKTRRKLIRSIEKPPVRVPQVPSTRLVKISKNKLIRTSHLAATPKKSLPGSGRKNLYKIDRRIPTKVLMPQNQRKLRTCFSPKIVTTTNRKLMRIGTSFVSYSPQKISRVFSEKPSSSIANHSKNRKLHFLNINGVLYKSTANKLQKSSPNTVPKVPVSSKKTHDRVLFIRGEKFTVDGNGKRLRKSNTTTSSLKLSRIHFGGLTYTANKNGTYERTNSHFARTHLSIAKQRSISFLANKMVKSNLPCLIYRRLGKCLARERGRCHRVHDPEQVAVCRKFLKGACKDSKCLLAHKADLSKMPTCKFFLEGCCTAADCPYLHKKLNEKTEICRDFLQGFCKLAEKCSKRHDLICPNIEKNGVCDKSRCPFPHPQKKVKNFLSDCVPKPPIVVPKDVRYFMDTHECDDEVALSEEGQERLARTLAKVNKMKRNYWNNGETSGENNCTQVPNISSESVESIIVPSVPFSRPPIGDLPNFIPI</sequence>
<dbReference type="EMBL" id="GFDF01009709">
    <property type="protein sequence ID" value="JAV04375.1"/>
    <property type="molecule type" value="Transcribed_RNA"/>
</dbReference>
<evidence type="ECO:0000259" key="2">
    <source>
        <dbReference type="PROSITE" id="PS50103"/>
    </source>
</evidence>
<dbReference type="GO" id="GO:0005634">
    <property type="term" value="C:nucleus"/>
    <property type="evidence" value="ECO:0007669"/>
    <property type="project" value="TreeGrafter"/>
</dbReference>
<protein>
    <recommendedName>
        <fullName evidence="2">C3H1-type domain-containing protein</fullName>
    </recommendedName>
</protein>
<feature type="zinc finger region" description="C3H1-type" evidence="1">
    <location>
        <begin position="392"/>
        <end position="419"/>
    </location>
</feature>
<keyword evidence="1" id="KW-0479">Metal-binding</keyword>
<feature type="zinc finger region" description="C3H1-type" evidence="1">
    <location>
        <begin position="338"/>
        <end position="364"/>
    </location>
</feature>
<feature type="domain" description="C3H1-type" evidence="2">
    <location>
        <begin position="392"/>
        <end position="419"/>
    </location>
</feature>
<keyword evidence="1" id="KW-0863">Zinc-finger</keyword>
<dbReference type="PROSITE" id="PS50103">
    <property type="entry name" value="ZF_C3H1"/>
    <property type="match status" value="3"/>
</dbReference>
<proteinExistence type="predicted"/>
<evidence type="ECO:0000313" key="3">
    <source>
        <dbReference type="EMBL" id="JAV04375.1"/>
    </source>
</evidence>
<accession>A0A1L8DDC1</accession>
<dbReference type="PANTHER" id="PTHR46156:SF1">
    <property type="entry name" value="ZINC FINGER CCCH DOMAIN-CONTAINING PROTEIN 3"/>
    <property type="match status" value="1"/>
</dbReference>
<reference evidence="3" key="1">
    <citation type="submission" date="2016-12" db="EMBL/GenBank/DDBJ databases">
        <title>An insight into the sialome and mialome of the sand fly, Nyssomyia neivai.</title>
        <authorList>
            <person name="Sebastian V."/>
            <person name="Goulart T.M."/>
            <person name="Oliveira W."/>
            <person name="Calvo E."/>
            <person name="Oliveira L.F."/>
            <person name="Pinto M.C."/>
            <person name="Rosselino A.M."/>
            <person name="Ribeiro J.M."/>
        </authorList>
    </citation>
    <scope>NUCLEOTIDE SEQUENCE</scope>
</reference>
<evidence type="ECO:0000256" key="1">
    <source>
        <dbReference type="PROSITE-ProRule" id="PRU00723"/>
    </source>
</evidence>
<dbReference type="PANTHER" id="PTHR46156">
    <property type="entry name" value="CCCH ZINGC FINGER"/>
    <property type="match status" value="1"/>
</dbReference>
<feature type="domain" description="C3H1-type" evidence="2">
    <location>
        <begin position="338"/>
        <end position="364"/>
    </location>
</feature>
<organism evidence="3">
    <name type="scientific">Nyssomyia neivai</name>
    <dbReference type="NCBI Taxonomy" id="330878"/>
    <lineage>
        <taxon>Eukaryota</taxon>
        <taxon>Metazoa</taxon>
        <taxon>Ecdysozoa</taxon>
        <taxon>Arthropoda</taxon>
        <taxon>Hexapoda</taxon>
        <taxon>Insecta</taxon>
        <taxon>Pterygota</taxon>
        <taxon>Neoptera</taxon>
        <taxon>Endopterygota</taxon>
        <taxon>Diptera</taxon>
        <taxon>Nematocera</taxon>
        <taxon>Psychodoidea</taxon>
        <taxon>Psychodidae</taxon>
        <taxon>Nyssomyia</taxon>
    </lineage>
</organism>